<keyword evidence="3" id="KW-1185">Reference proteome</keyword>
<feature type="compositionally biased region" description="Polar residues" evidence="1">
    <location>
        <begin position="97"/>
        <end position="110"/>
    </location>
</feature>
<reference evidence="2" key="1">
    <citation type="journal article" date="2020" name="Stud. Mycol.">
        <title>101 Dothideomycetes genomes: a test case for predicting lifestyles and emergence of pathogens.</title>
        <authorList>
            <person name="Haridas S."/>
            <person name="Albert R."/>
            <person name="Binder M."/>
            <person name="Bloem J."/>
            <person name="Labutti K."/>
            <person name="Salamov A."/>
            <person name="Andreopoulos B."/>
            <person name="Baker S."/>
            <person name="Barry K."/>
            <person name="Bills G."/>
            <person name="Bluhm B."/>
            <person name="Cannon C."/>
            <person name="Castanera R."/>
            <person name="Culley D."/>
            <person name="Daum C."/>
            <person name="Ezra D."/>
            <person name="Gonzalez J."/>
            <person name="Henrissat B."/>
            <person name="Kuo A."/>
            <person name="Liang C."/>
            <person name="Lipzen A."/>
            <person name="Lutzoni F."/>
            <person name="Magnuson J."/>
            <person name="Mondo S."/>
            <person name="Nolan M."/>
            <person name="Ohm R."/>
            <person name="Pangilinan J."/>
            <person name="Park H.-J."/>
            <person name="Ramirez L."/>
            <person name="Alfaro M."/>
            <person name="Sun H."/>
            <person name="Tritt A."/>
            <person name="Yoshinaga Y."/>
            <person name="Zwiers L.-H."/>
            <person name="Turgeon B."/>
            <person name="Goodwin S."/>
            <person name="Spatafora J."/>
            <person name="Crous P."/>
            <person name="Grigoriev I."/>
        </authorList>
    </citation>
    <scope>NUCLEOTIDE SEQUENCE</scope>
    <source>
        <strain evidence="2">CBS 122367</strain>
    </source>
</reference>
<feature type="region of interest" description="Disordered" evidence="1">
    <location>
        <begin position="1"/>
        <end position="247"/>
    </location>
</feature>
<proteinExistence type="predicted"/>
<dbReference type="EMBL" id="MU005617">
    <property type="protein sequence ID" value="KAF2677911.1"/>
    <property type="molecule type" value="Genomic_DNA"/>
</dbReference>
<feature type="compositionally biased region" description="Low complexity" evidence="1">
    <location>
        <begin position="45"/>
        <end position="66"/>
    </location>
</feature>
<feature type="compositionally biased region" description="Polar residues" evidence="1">
    <location>
        <begin position="76"/>
        <end position="89"/>
    </location>
</feature>
<evidence type="ECO:0000256" key="1">
    <source>
        <dbReference type="SAM" id="MobiDB-lite"/>
    </source>
</evidence>
<evidence type="ECO:0000313" key="3">
    <source>
        <dbReference type="Proteomes" id="UP000799291"/>
    </source>
</evidence>
<evidence type="ECO:0000313" key="2">
    <source>
        <dbReference type="EMBL" id="KAF2677911.1"/>
    </source>
</evidence>
<organism evidence="2 3">
    <name type="scientific">Lentithecium fluviatile CBS 122367</name>
    <dbReference type="NCBI Taxonomy" id="1168545"/>
    <lineage>
        <taxon>Eukaryota</taxon>
        <taxon>Fungi</taxon>
        <taxon>Dikarya</taxon>
        <taxon>Ascomycota</taxon>
        <taxon>Pezizomycotina</taxon>
        <taxon>Dothideomycetes</taxon>
        <taxon>Pleosporomycetidae</taxon>
        <taxon>Pleosporales</taxon>
        <taxon>Massarineae</taxon>
        <taxon>Lentitheciaceae</taxon>
        <taxon>Lentithecium</taxon>
    </lineage>
</organism>
<name>A0A6G1IIY6_9PLEO</name>
<dbReference type="Proteomes" id="UP000799291">
    <property type="component" value="Unassembled WGS sequence"/>
</dbReference>
<protein>
    <submittedName>
        <fullName evidence="2">Uncharacterized protein</fullName>
    </submittedName>
</protein>
<gene>
    <name evidence="2" type="ORF">K458DRAFT_145630</name>
</gene>
<dbReference type="AlphaFoldDB" id="A0A6G1IIY6"/>
<accession>A0A6G1IIY6</accession>
<sequence>MSIFSWTKKVRKDTGGHQKAAPPQTDTAPPPVPNKNVSTPIAQDTPAATPKTTVTAEEIRTRIAAARRMKSDTSLRTRQYTPQPCNGTRANKEVSTPRRSPQRTQSSLSINEVVMEQPHRPNAPRSTPQVRGRQLKRPHEAYSTKTRGNHPASPDLYKLPIPQPVRPMSNRPISRRTSLPRVKSPLSKVEEPDKLFSSSSQESGFSATSSQSTTTSGSSHYSGTTSTRSSMQVSKPPFPKSTAKLKRTTEISLPYSSHGDMGNAKKAKPKVPAWRYEDFVDIIETPPKPASGQNVRISLSSVFRRRVSIAC</sequence>
<feature type="compositionally biased region" description="Low complexity" evidence="1">
    <location>
        <begin position="197"/>
        <end position="230"/>
    </location>
</feature>